<dbReference type="RefSeq" id="WP_050339123.1">
    <property type="nucleotide sequence ID" value="NZ_AZCU01000005.1"/>
</dbReference>
<gene>
    <name evidence="1" type="ORF">FD24_GL002699</name>
</gene>
<comment type="caution">
    <text evidence="1">The sequence shown here is derived from an EMBL/GenBank/DDBJ whole genome shotgun (WGS) entry which is preliminary data.</text>
</comment>
<proteinExistence type="predicted"/>
<dbReference type="SUPFAM" id="SSF56112">
    <property type="entry name" value="Protein kinase-like (PK-like)"/>
    <property type="match status" value="1"/>
</dbReference>
<evidence type="ECO:0000313" key="1">
    <source>
        <dbReference type="EMBL" id="KRK25935.1"/>
    </source>
</evidence>
<accession>A0A837RBN9</accession>
<dbReference type="InterPro" id="IPR011009">
    <property type="entry name" value="Kinase-like_dom_sf"/>
</dbReference>
<evidence type="ECO:0008006" key="3">
    <source>
        <dbReference type="Google" id="ProtNLM"/>
    </source>
</evidence>
<dbReference type="GeneID" id="49393126"/>
<sequence length="291" mass="32298">MDDFQQQINVWSDWQGLQTNALAFEPVLQKIYASENEPYKTPEPVADQFAARFTIGPTEIAIFPPSDVMAETRAYYQAERFGLTRMARLKLGAPRLLHAGFVFDKYQFYYVIYRPLQGITLTEFCATAKPLAKSTLGRQIGTMLTQLNTEVATFGPESQPVGDWQVLGNDFAAEREAWLAQHPVTPNQFVHGNLTGDNLIVTSGELGLQRFSTAHQAAKQTELVPLIFDAFNGDAELLAGFRATYQTSDLATDLMLGLLLRADGPQQIHTLLPEQTVTLAALQQKIATLLS</sequence>
<organism evidence="1 2">
    <name type="scientific">Lactiplantibacillus pentosus DSM 20314</name>
    <dbReference type="NCBI Taxonomy" id="1423791"/>
    <lineage>
        <taxon>Bacteria</taxon>
        <taxon>Bacillati</taxon>
        <taxon>Bacillota</taxon>
        <taxon>Bacilli</taxon>
        <taxon>Lactobacillales</taxon>
        <taxon>Lactobacillaceae</taxon>
        <taxon>Lactiplantibacillus</taxon>
    </lineage>
</organism>
<name>A0A837RBN9_LACPE</name>
<dbReference type="Proteomes" id="UP000051020">
    <property type="component" value="Unassembled WGS sequence"/>
</dbReference>
<evidence type="ECO:0000313" key="2">
    <source>
        <dbReference type="Proteomes" id="UP000051020"/>
    </source>
</evidence>
<dbReference type="EMBL" id="AZCU01000005">
    <property type="protein sequence ID" value="KRK25935.1"/>
    <property type="molecule type" value="Genomic_DNA"/>
</dbReference>
<dbReference type="AlphaFoldDB" id="A0A837RBN9"/>
<reference evidence="1 2" key="1">
    <citation type="journal article" date="2015" name="Genome Announc.">
        <title>Expanding the biotechnology potential of lactobacilli through comparative genomics of 213 strains and associated genera.</title>
        <authorList>
            <person name="Sun Z."/>
            <person name="Harris H.M."/>
            <person name="McCann A."/>
            <person name="Guo C."/>
            <person name="Argimon S."/>
            <person name="Zhang W."/>
            <person name="Yang X."/>
            <person name="Jeffery I.B."/>
            <person name="Cooney J.C."/>
            <person name="Kagawa T.F."/>
            <person name="Liu W."/>
            <person name="Song Y."/>
            <person name="Salvetti E."/>
            <person name="Wrobel A."/>
            <person name="Rasinkangas P."/>
            <person name="Parkhill J."/>
            <person name="Rea M.C."/>
            <person name="O'Sullivan O."/>
            <person name="Ritari J."/>
            <person name="Douillard F.P."/>
            <person name="Paul Ross R."/>
            <person name="Yang R."/>
            <person name="Briner A.E."/>
            <person name="Felis G.E."/>
            <person name="de Vos W.M."/>
            <person name="Barrangou R."/>
            <person name="Klaenhammer T.R."/>
            <person name="Caufield P.W."/>
            <person name="Cui Y."/>
            <person name="Zhang H."/>
            <person name="O'Toole P.W."/>
        </authorList>
    </citation>
    <scope>NUCLEOTIDE SEQUENCE [LARGE SCALE GENOMIC DNA]</scope>
    <source>
        <strain evidence="1 2">DSM 20314</strain>
    </source>
</reference>
<protein>
    <recommendedName>
        <fullName evidence="3">Aminoglycoside phosphotransferase domain-containing protein</fullName>
    </recommendedName>
</protein>